<organism evidence="5 6">
    <name type="scientific">Aurantiacibacter flavus</name>
    <dbReference type="NCBI Taxonomy" id="3145232"/>
    <lineage>
        <taxon>Bacteria</taxon>
        <taxon>Pseudomonadati</taxon>
        <taxon>Pseudomonadota</taxon>
        <taxon>Alphaproteobacteria</taxon>
        <taxon>Sphingomonadales</taxon>
        <taxon>Erythrobacteraceae</taxon>
        <taxon>Aurantiacibacter</taxon>
    </lineage>
</organism>
<evidence type="ECO:0000256" key="3">
    <source>
        <dbReference type="ARBA" id="ARBA00022801"/>
    </source>
</evidence>
<accession>A0ABV0CU41</accession>
<comment type="catalytic activity">
    <reaction evidence="1">
        <text>Hydrolyzes the link between N-acetylmuramoyl residues and L-amino acid residues in certain cell-wall glycopeptides.</text>
        <dbReference type="EC" id="3.5.1.28"/>
    </reaction>
</comment>
<name>A0ABV0CU41_9SPHN</name>
<reference evidence="5 6" key="1">
    <citation type="submission" date="2024-05" db="EMBL/GenBank/DDBJ databases">
        <authorList>
            <person name="Park S."/>
        </authorList>
    </citation>
    <scope>NUCLEOTIDE SEQUENCE [LARGE SCALE GENOMIC DNA]</scope>
    <source>
        <strain evidence="5 6">DGU5</strain>
    </source>
</reference>
<dbReference type="Proteomes" id="UP001484535">
    <property type="component" value="Unassembled WGS sequence"/>
</dbReference>
<evidence type="ECO:0000256" key="1">
    <source>
        <dbReference type="ARBA" id="ARBA00001561"/>
    </source>
</evidence>
<dbReference type="RefSeq" id="WP_346783814.1">
    <property type="nucleotide sequence ID" value="NZ_JBDLBR010000001.1"/>
</dbReference>
<dbReference type="InterPro" id="IPR002508">
    <property type="entry name" value="MurNAc-LAA_cat"/>
</dbReference>
<evidence type="ECO:0000256" key="2">
    <source>
        <dbReference type="ARBA" id="ARBA00011901"/>
    </source>
</evidence>
<evidence type="ECO:0000259" key="4">
    <source>
        <dbReference type="SMART" id="SM00646"/>
    </source>
</evidence>
<sequence>MLIFLAPVLLLGVIYAWGLTIPVPVLGRGYVVRIDLPQAGQQLDLPEVLGPQDKSRPLVVIDAGHGGLDPGAVGPGFQEKRIVLGLAKALRDRLLEDGGVRVAMTRDDDSFVVLAERVVIARELGADLFVSIHADSAGEQADVRGASIYTLSDAANSQAAARFAQRENEADVINGLDLSGQNEAVETILVELSQRQTAAQSDEFASLIVREGEGRLAFHPQPRRQAALAVLRAPDVPAILYEAGFVSNPDEARRLASAEGRENFAETMASAIRIFLARNAAAP</sequence>
<protein>
    <recommendedName>
        <fullName evidence="2">N-acetylmuramoyl-L-alanine amidase</fullName>
        <ecNumber evidence="2">3.5.1.28</ecNumber>
    </recommendedName>
</protein>
<dbReference type="PANTHER" id="PTHR30404">
    <property type="entry name" value="N-ACETYLMURAMOYL-L-ALANINE AMIDASE"/>
    <property type="match status" value="1"/>
</dbReference>
<gene>
    <name evidence="5" type="ORF">ABDJ38_04245</name>
</gene>
<dbReference type="CDD" id="cd02696">
    <property type="entry name" value="MurNAc-LAA"/>
    <property type="match status" value="1"/>
</dbReference>
<dbReference type="InterPro" id="IPR050695">
    <property type="entry name" value="N-acetylmuramoyl_amidase_3"/>
</dbReference>
<evidence type="ECO:0000313" key="6">
    <source>
        <dbReference type="Proteomes" id="UP001484535"/>
    </source>
</evidence>
<keyword evidence="3" id="KW-0378">Hydrolase</keyword>
<dbReference type="EC" id="3.5.1.28" evidence="2"/>
<evidence type="ECO:0000313" key="5">
    <source>
        <dbReference type="EMBL" id="MEN7536378.1"/>
    </source>
</evidence>
<dbReference type="Gene3D" id="3.40.630.40">
    <property type="entry name" value="Zn-dependent exopeptidases"/>
    <property type="match status" value="1"/>
</dbReference>
<proteinExistence type="predicted"/>
<dbReference type="EMBL" id="JBDLBR010000001">
    <property type="protein sequence ID" value="MEN7536378.1"/>
    <property type="molecule type" value="Genomic_DNA"/>
</dbReference>
<comment type="caution">
    <text evidence="5">The sequence shown here is derived from an EMBL/GenBank/DDBJ whole genome shotgun (WGS) entry which is preliminary data.</text>
</comment>
<dbReference type="SUPFAM" id="SSF53187">
    <property type="entry name" value="Zn-dependent exopeptidases"/>
    <property type="match status" value="1"/>
</dbReference>
<dbReference type="SMART" id="SM00646">
    <property type="entry name" value="Ami_3"/>
    <property type="match status" value="1"/>
</dbReference>
<feature type="domain" description="MurNAc-LAA" evidence="4">
    <location>
        <begin position="118"/>
        <end position="273"/>
    </location>
</feature>
<dbReference type="PANTHER" id="PTHR30404:SF0">
    <property type="entry name" value="N-ACETYLMURAMOYL-L-ALANINE AMIDASE AMIC"/>
    <property type="match status" value="1"/>
</dbReference>
<dbReference type="Pfam" id="PF01520">
    <property type="entry name" value="Amidase_3"/>
    <property type="match status" value="1"/>
</dbReference>
<keyword evidence="6" id="KW-1185">Reference proteome</keyword>